<dbReference type="eggNOG" id="ENOG502SDK1">
    <property type="taxonomic scope" value="Eukaryota"/>
</dbReference>
<dbReference type="PANTHER" id="PTHR47422:SF1">
    <property type="entry name" value="DNAJ HEAT SHOCK N-TERMINAL DOMAIN-CONTAINING PROTEIN"/>
    <property type="match status" value="1"/>
</dbReference>
<feature type="compositionally biased region" description="Acidic residues" evidence="1">
    <location>
        <begin position="252"/>
        <end position="263"/>
    </location>
</feature>
<feature type="region of interest" description="Disordered" evidence="1">
    <location>
        <begin position="1"/>
        <end position="82"/>
    </location>
</feature>
<protein>
    <recommendedName>
        <fullName evidence="2">DUF3752 domain-containing protein</fullName>
    </recommendedName>
</protein>
<dbReference type="InParanoid" id="B7FQ12"/>
<feature type="compositionally biased region" description="Basic and acidic residues" evidence="1">
    <location>
        <begin position="70"/>
        <end position="82"/>
    </location>
</feature>
<gene>
    <name evidence="3" type="ORF">PHATRDRAFT_42920</name>
</gene>
<dbReference type="OrthoDB" id="201104at2759"/>
<dbReference type="KEGG" id="pti:PHATRDRAFT_42920"/>
<reference evidence="4" key="2">
    <citation type="submission" date="2008-08" db="EMBL/GenBank/DDBJ databases">
        <authorList>
            <consortium name="Diatom Consortium"/>
            <person name="Grigoriev I."/>
            <person name="Grimwood J."/>
            <person name="Kuo A."/>
            <person name="Otillar R.P."/>
            <person name="Salamov A."/>
            <person name="Detter J.C."/>
            <person name="Lindquist E."/>
            <person name="Shapiro H."/>
            <person name="Lucas S."/>
            <person name="Glavina del Rio T."/>
            <person name="Pitluck S."/>
            <person name="Rokhsar D."/>
            <person name="Bowler C."/>
        </authorList>
    </citation>
    <scope>GENOME REANNOTATION</scope>
    <source>
        <strain evidence="4">CCAP 1055/1</strain>
    </source>
</reference>
<dbReference type="PaxDb" id="2850-Phatr42920"/>
<feature type="domain" description="DUF3752" evidence="2">
    <location>
        <begin position="416"/>
        <end position="483"/>
    </location>
</feature>
<keyword evidence="4" id="KW-1185">Reference proteome</keyword>
<feature type="compositionally biased region" description="Basic and acidic residues" evidence="1">
    <location>
        <begin position="1"/>
        <end position="19"/>
    </location>
</feature>
<feature type="compositionally biased region" description="Basic residues" evidence="1">
    <location>
        <begin position="20"/>
        <end position="37"/>
    </location>
</feature>
<dbReference type="Proteomes" id="UP000000759">
    <property type="component" value="Chromosome 1"/>
</dbReference>
<dbReference type="RefSeq" id="XP_002177311.1">
    <property type="nucleotide sequence ID" value="XM_002177275.1"/>
</dbReference>
<dbReference type="PANTHER" id="PTHR47422">
    <property type="entry name" value="DNAJ HEAT SHOCK N-TERMINAL DOMAIN-CONTAINING PROTEIN"/>
    <property type="match status" value="1"/>
</dbReference>
<evidence type="ECO:0000313" key="4">
    <source>
        <dbReference type="Proteomes" id="UP000000759"/>
    </source>
</evidence>
<evidence type="ECO:0000259" key="2">
    <source>
        <dbReference type="Pfam" id="PF12572"/>
    </source>
</evidence>
<dbReference type="GeneID" id="7196548"/>
<feature type="region of interest" description="Disordered" evidence="1">
    <location>
        <begin position="322"/>
        <end position="348"/>
    </location>
</feature>
<dbReference type="Pfam" id="PF12572">
    <property type="entry name" value="DUF3752"/>
    <property type="match status" value="1"/>
</dbReference>
<reference evidence="3 4" key="1">
    <citation type="journal article" date="2008" name="Nature">
        <title>The Phaeodactylum genome reveals the evolutionary history of diatom genomes.</title>
        <authorList>
            <person name="Bowler C."/>
            <person name="Allen A.E."/>
            <person name="Badger J.H."/>
            <person name="Grimwood J."/>
            <person name="Jabbari K."/>
            <person name="Kuo A."/>
            <person name="Maheswari U."/>
            <person name="Martens C."/>
            <person name="Maumus F."/>
            <person name="Otillar R.P."/>
            <person name="Rayko E."/>
            <person name="Salamov A."/>
            <person name="Vandepoele K."/>
            <person name="Beszteri B."/>
            <person name="Gruber A."/>
            <person name="Heijde M."/>
            <person name="Katinka M."/>
            <person name="Mock T."/>
            <person name="Valentin K."/>
            <person name="Verret F."/>
            <person name="Berges J.A."/>
            <person name="Brownlee C."/>
            <person name="Cadoret J.P."/>
            <person name="Chiovitti A."/>
            <person name="Choi C.J."/>
            <person name="Coesel S."/>
            <person name="De Martino A."/>
            <person name="Detter J.C."/>
            <person name="Durkin C."/>
            <person name="Falciatore A."/>
            <person name="Fournet J."/>
            <person name="Haruta M."/>
            <person name="Huysman M.J."/>
            <person name="Jenkins B.D."/>
            <person name="Jiroutova K."/>
            <person name="Jorgensen R.E."/>
            <person name="Joubert Y."/>
            <person name="Kaplan A."/>
            <person name="Kroger N."/>
            <person name="Kroth P.G."/>
            <person name="La Roche J."/>
            <person name="Lindquist E."/>
            <person name="Lommer M."/>
            <person name="Martin-Jezequel V."/>
            <person name="Lopez P.J."/>
            <person name="Lucas S."/>
            <person name="Mangogna M."/>
            <person name="McGinnis K."/>
            <person name="Medlin L.K."/>
            <person name="Montsant A."/>
            <person name="Oudot-Le Secq M.P."/>
            <person name="Napoli C."/>
            <person name="Obornik M."/>
            <person name="Parker M.S."/>
            <person name="Petit J.L."/>
            <person name="Porcel B.M."/>
            <person name="Poulsen N."/>
            <person name="Robison M."/>
            <person name="Rychlewski L."/>
            <person name="Rynearson T.A."/>
            <person name="Schmutz J."/>
            <person name="Shapiro H."/>
            <person name="Siaut M."/>
            <person name="Stanley M."/>
            <person name="Sussman M.R."/>
            <person name="Taylor A.R."/>
            <person name="Vardi A."/>
            <person name="von Dassow P."/>
            <person name="Vyverman W."/>
            <person name="Willis A."/>
            <person name="Wyrwicz L.S."/>
            <person name="Rokhsar D.S."/>
            <person name="Weissenbach J."/>
            <person name="Armbrust E.V."/>
            <person name="Green B.R."/>
            <person name="Van de Peer Y."/>
            <person name="Grigoriev I.V."/>
        </authorList>
    </citation>
    <scope>NUCLEOTIDE SEQUENCE [LARGE SCALE GENOMIC DNA]</scope>
    <source>
        <strain evidence="3 4">CCAP 1055/1</strain>
    </source>
</reference>
<evidence type="ECO:0000313" key="3">
    <source>
        <dbReference type="EMBL" id="EEC51774.1"/>
    </source>
</evidence>
<sequence length="538" mass="60944">MDERTSDSSLESRRKDDRRSSKKHKYRNENRHKKKSHRQESHISSDDYRPKERKRHKKESKRGCRKEKKRRDGERSIGDSDPLRRNAQLADALFNVLELHPLMATDLPIMLVRLGGGASFDLTSMTDRSAATSLENLFEHLEAFGMHRDSFGAWIWKDSIVKFEKVEERREDKAIVKHQKSSSRQSKIDKVLTSKAESILGTSKDKGLQNDLIVLCKMIMNGENVALDGLPDKNLKESLESLLQQCGLEKAEIEDSDSEENEISEPIYGYGLPEDGTEEALRQLNLIVYACTSFAARAMNDRRPLKGPLLNPTDYEKLDQMGKNKEGEQDSSDDEGPAPLGAQSKESAYSTEAILAEAKLRDVEMQQVKGIAVVRETDPSIREEWMLVPGKFDFLSSIKSGQALKSRTFRGENIQAEMDSIMQAHSDARGPSLVEQHRQRKAEVAADADDNKSWKWNRDNDLDSGRRVDKNALNMVLGGAAGFLEDNYQSALSFKHSSLSFTSPRFAEFFLQVLKVFGQHLFDFVIASLTITSHELFQ</sequence>
<feature type="region of interest" description="Disordered" evidence="1">
    <location>
        <begin position="250"/>
        <end position="271"/>
    </location>
</feature>
<dbReference type="AlphaFoldDB" id="B7FQ12"/>
<accession>B7FQ12</accession>
<proteinExistence type="predicted"/>
<evidence type="ECO:0000256" key="1">
    <source>
        <dbReference type="SAM" id="MobiDB-lite"/>
    </source>
</evidence>
<name>B7FQ12_PHATC</name>
<feature type="compositionally biased region" description="Basic and acidic residues" evidence="1">
    <location>
        <begin position="38"/>
        <end position="50"/>
    </location>
</feature>
<feature type="compositionally biased region" description="Basic residues" evidence="1">
    <location>
        <begin position="51"/>
        <end position="69"/>
    </location>
</feature>
<dbReference type="InterPro" id="IPR022226">
    <property type="entry name" value="DUF3752"/>
</dbReference>
<dbReference type="EMBL" id="CM000605">
    <property type="protein sequence ID" value="EEC51774.1"/>
    <property type="molecule type" value="Genomic_DNA"/>
</dbReference>
<organism evidence="3 4">
    <name type="scientific">Phaeodactylum tricornutum (strain CCAP 1055/1)</name>
    <dbReference type="NCBI Taxonomy" id="556484"/>
    <lineage>
        <taxon>Eukaryota</taxon>
        <taxon>Sar</taxon>
        <taxon>Stramenopiles</taxon>
        <taxon>Ochrophyta</taxon>
        <taxon>Bacillariophyta</taxon>
        <taxon>Bacillariophyceae</taxon>
        <taxon>Bacillariophycidae</taxon>
        <taxon>Naviculales</taxon>
        <taxon>Phaeodactylaceae</taxon>
        <taxon>Phaeodactylum</taxon>
    </lineage>
</organism>